<gene>
    <name evidence="1" type="ORF">PG994_005053</name>
</gene>
<keyword evidence="2" id="KW-1185">Reference proteome</keyword>
<accession>A0ABR1VSB4</accession>
<evidence type="ECO:0000313" key="2">
    <source>
        <dbReference type="Proteomes" id="UP001480595"/>
    </source>
</evidence>
<protein>
    <submittedName>
        <fullName evidence="1">Uncharacterized protein</fullName>
    </submittedName>
</protein>
<proteinExistence type="predicted"/>
<comment type="caution">
    <text evidence="1">The sequence shown here is derived from an EMBL/GenBank/DDBJ whole genome shotgun (WGS) entry which is preliminary data.</text>
</comment>
<name>A0ABR1VSB4_9PEZI</name>
<organism evidence="1 2">
    <name type="scientific">Apiospora phragmitis</name>
    <dbReference type="NCBI Taxonomy" id="2905665"/>
    <lineage>
        <taxon>Eukaryota</taxon>
        <taxon>Fungi</taxon>
        <taxon>Dikarya</taxon>
        <taxon>Ascomycota</taxon>
        <taxon>Pezizomycotina</taxon>
        <taxon>Sordariomycetes</taxon>
        <taxon>Xylariomycetidae</taxon>
        <taxon>Amphisphaeriales</taxon>
        <taxon>Apiosporaceae</taxon>
        <taxon>Apiospora</taxon>
    </lineage>
</organism>
<dbReference type="Proteomes" id="UP001480595">
    <property type="component" value="Unassembled WGS sequence"/>
</dbReference>
<dbReference type="EMBL" id="JAQQWL010000005">
    <property type="protein sequence ID" value="KAK8074154.1"/>
    <property type="molecule type" value="Genomic_DNA"/>
</dbReference>
<sequence length="270" mass="29886">MTRLSTEYFPVVAAYCSVVDALQTPHDSDIIEERGQSDKHQGQVEFAGLRSDNMARYLWRADYRELLGGTLIWDCPGLHLNFPRGPPGTWESSRDNPQPIAIEALIWATKAENFRRVRRLSVWCSRGRPPHAFRIELAGDGVSGVTTRQTIGTPYGGAKALTEIDVEGARGEFITEIALWVGTGGLSSPNCKAIKPGWKHVSHSLLFDLMSWDAKARVCSMMTRPKSVPLIPIVTCSIYILLGTKTCYKINKELNSIAGLSMAIGIIELR</sequence>
<dbReference type="RefSeq" id="XP_066718629.1">
    <property type="nucleotide sequence ID" value="XM_066856462.1"/>
</dbReference>
<dbReference type="GeneID" id="92089525"/>
<evidence type="ECO:0000313" key="1">
    <source>
        <dbReference type="EMBL" id="KAK8074154.1"/>
    </source>
</evidence>
<reference evidence="1 2" key="1">
    <citation type="submission" date="2023-01" db="EMBL/GenBank/DDBJ databases">
        <title>Analysis of 21 Apiospora genomes using comparative genomics revels a genus with tremendous synthesis potential of carbohydrate active enzymes and secondary metabolites.</title>
        <authorList>
            <person name="Sorensen T."/>
        </authorList>
    </citation>
    <scope>NUCLEOTIDE SEQUENCE [LARGE SCALE GENOMIC DNA]</scope>
    <source>
        <strain evidence="1 2">CBS 135458</strain>
    </source>
</reference>